<dbReference type="PANTHER" id="PTHR43731">
    <property type="entry name" value="RHOMBOID PROTEASE"/>
    <property type="match status" value="1"/>
</dbReference>
<organism evidence="9">
    <name type="scientific">marine metagenome</name>
    <dbReference type="NCBI Taxonomy" id="408172"/>
    <lineage>
        <taxon>unclassified sequences</taxon>
        <taxon>metagenomes</taxon>
        <taxon>ecological metagenomes</taxon>
    </lineage>
</organism>
<evidence type="ECO:0000256" key="7">
    <source>
        <dbReference type="SAM" id="Phobius"/>
    </source>
</evidence>
<sequence>MYDLFAMHYPNNPNFFVWQPITHMFMHGDLTHIMFNMFGLWMFGTPLEQMWGKKKFIFFYISAGLGAALLQITIYHIDVVSVNQILSEYGLSKGEIDLFYETGRLNTSLIQSVGEDRLFSGIQSFKALMVGASGALYGILVAFAMLFPNVQLMLLFPPIPVKAKYLVPILILIDLFFGFTSYSLGPIAHFAHIGGAITGFIMMWYWKKNNLNNKRWDL</sequence>
<feature type="domain" description="Peptidase S54 rhomboid" evidence="8">
    <location>
        <begin position="122"/>
        <end position="206"/>
    </location>
</feature>
<keyword evidence="5 7" id="KW-1133">Transmembrane helix</keyword>
<dbReference type="SUPFAM" id="SSF144091">
    <property type="entry name" value="Rhomboid-like"/>
    <property type="match status" value="1"/>
</dbReference>
<dbReference type="EMBL" id="UINC01001505">
    <property type="protein sequence ID" value="SUZ82383.1"/>
    <property type="molecule type" value="Genomic_DNA"/>
</dbReference>
<dbReference type="PANTHER" id="PTHR43731:SF14">
    <property type="entry name" value="PRESENILIN-ASSOCIATED RHOMBOID-LIKE PROTEIN, MITOCHONDRIAL"/>
    <property type="match status" value="1"/>
</dbReference>
<feature type="transmembrane region" description="Helical" evidence="7">
    <location>
        <begin position="163"/>
        <end position="181"/>
    </location>
</feature>
<dbReference type="Pfam" id="PF01694">
    <property type="entry name" value="Rhomboid"/>
    <property type="match status" value="2"/>
</dbReference>
<evidence type="ECO:0000256" key="6">
    <source>
        <dbReference type="ARBA" id="ARBA00023136"/>
    </source>
</evidence>
<dbReference type="InterPro" id="IPR035952">
    <property type="entry name" value="Rhomboid-like_sf"/>
</dbReference>
<feature type="transmembrane region" description="Helical" evidence="7">
    <location>
        <begin position="20"/>
        <end position="44"/>
    </location>
</feature>
<protein>
    <recommendedName>
        <fullName evidence="8">Peptidase S54 rhomboid domain-containing protein</fullName>
    </recommendedName>
</protein>
<feature type="domain" description="Peptidase S54 rhomboid" evidence="8">
    <location>
        <begin position="17"/>
        <end position="74"/>
    </location>
</feature>
<evidence type="ECO:0000259" key="8">
    <source>
        <dbReference type="Pfam" id="PF01694"/>
    </source>
</evidence>
<proteinExistence type="inferred from homology"/>
<accession>A0A381QXW9</accession>
<name>A0A381QXW9_9ZZZZ</name>
<feature type="transmembrane region" description="Helical" evidence="7">
    <location>
        <begin position="187"/>
        <end position="206"/>
    </location>
</feature>
<reference evidence="9" key="1">
    <citation type="submission" date="2018-05" db="EMBL/GenBank/DDBJ databases">
        <authorList>
            <person name="Lanie J.A."/>
            <person name="Ng W.-L."/>
            <person name="Kazmierczak K.M."/>
            <person name="Andrzejewski T.M."/>
            <person name="Davidsen T.M."/>
            <person name="Wayne K.J."/>
            <person name="Tettelin H."/>
            <person name="Glass J.I."/>
            <person name="Rusch D."/>
            <person name="Podicherti R."/>
            <person name="Tsui H.-C.T."/>
            <person name="Winkler M.E."/>
        </authorList>
    </citation>
    <scope>NUCLEOTIDE SEQUENCE</scope>
</reference>
<evidence type="ECO:0000256" key="5">
    <source>
        <dbReference type="ARBA" id="ARBA00022989"/>
    </source>
</evidence>
<feature type="transmembrane region" description="Helical" evidence="7">
    <location>
        <begin position="56"/>
        <end position="77"/>
    </location>
</feature>
<dbReference type="InterPro" id="IPR050925">
    <property type="entry name" value="Rhomboid_protease_S54"/>
</dbReference>
<gene>
    <name evidence="9" type="ORF">METZ01_LOCUS35237</name>
</gene>
<feature type="transmembrane region" description="Helical" evidence="7">
    <location>
        <begin position="135"/>
        <end position="156"/>
    </location>
</feature>
<keyword evidence="4" id="KW-0378">Hydrolase</keyword>
<evidence type="ECO:0000313" key="9">
    <source>
        <dbReference type="EMBL" id="SUZ82383.1"/>
    </source>
</evidence>
<keyword evidence="3 7" id="KW-0812">Transmembrane</keyword>
<dbReference type="GO" id="GO:0016020">
    <property type="term" value="C:membrane"/>
    <property type="evidence" value="ECO:0007669"/>
    <property type="project" value="UniProtKB-SubCell"/>
</dbReference>
<evidence type="ECO:0000256" key="2">
    <source>
        <dbReference type="ARBA" id="ARBA00009045"/>
    </source>
</evidence>
<keyword evidence="6 7" id="KW-0472">Membrane</keyword>
<evidence type="ECO:0000256" key="3">
    <source>
        <dbReference type="ARBA" id="ARBA00022692"/>
    </source>
</evidence>
<dbReference type="AlphaFoldDB" id="A0A381QXW9"/>
<comment type="similarity">
    <text evidence="2">Belongs to the peptidase S54 family.</text>
</comment>
<dbReference type="Gene3D" id="1.20.1540.10">
    <property type="entry name" value="Rhomboid-like"/>
    <property type="match status" value="1"/>
</dbReference>
<dbReference type="InterPro" id="IPR022764">
    <property type="entry name" value="Peptidase_S54_rhomboid_dom"/>
</dbReference>
<evidence type="ECO:0000256" key="1">
    <source>
        <dbReference type="ARBA" id="ARBA00004141"/>
    </source>
</evidence>
<evidence type="ECO:0000256" key="4">
    <source>
        <dbReference type="ARBA" id="ARBA00022801"/>
    </source>
</evidence>
<dbReference type="GO" id="GO:0004252">
    <property type="term" value="F:serine-type endopeptidase activity"/>
    <property type="evidence" value="ECO:0007669"/>
    <property type="project" value="InterPro"/>
</dbReference>
<comment type="subcellular location">
    <subcellularLocation>
        <location evidence="1">Membrane</location>
        <topology evidence="1">Multi-pass membrane protein</topology>
    </subcellularLocation>
</comment>